<feature type="transmembrane region" description="Helical" evidence="7">
    <location>
        <begin position="415"/>
        <end position="439"/>
    </location>
</feature>
<dbReference type="GO" id="GO:0005337">
    <property type="term" value="F:nucleoside transmembrane transporter activity"/>
    <property type="evidence" value="ECO:0007669"/>
    <property type="project" value="InterPro"/>
</dbReference>
<feature type="transmembrane region" description="Helical" evidence="7">
    <location>
        <begin position="162"/>
        <end position="180"/>
    </location>
</feature>
<dbReference type="Pfam" id="PF01733">
    <property type="entry name" value="Nucleoside_tran"/>
    <property type="match status" value="1"/>
</dbReference>
<dbReference type="InParanoid" id="A0A1V9XCU5"/>
<evidence type="ECO:0000256" key="4">
    <source>
        <dbReference type="ARBA" id="ARBA00022692"/>
    </source>
</evidence>
<evidence type="ECO:0000313" key="8">
    <source>
        <dbReference type="EMBL" id="OQR71329.1"/>
    </source>
</evidence>
<dbReference type="OrthoDB" id="10014563at2759"/>
<gene>
    <name evidence="8" type="ORF">BIW11_11066</name>
</gene>
<evidence type="ECO:0000256" key="1">
    <source>
        <dbReference type="ARBA" id="ARBA00004141"/>
    </source>
</evidence>
<evidence type="ECO:0000256" key="5">
    <source>
        <dbReference type="ARBA" id="ARBA00022989"/>
    </source>
</evidence>
<feature type="transmembrane region" description="Helical" evidence="7">
    <location>
        <begin position="445"/>
        <end position="465"/>
    </location>
</feature>
<comment type="subcellular location">
    <subcellularLocation>
        <location evidence="1">Membrane</location>
        <topology evidence="1">Multi-pass membrane protein</topology>
    </subcellularLocation>
</comment>
<protein>
    <submittedName>
        <fullName evidence="8">Equilibrative nucleoside transporter 4-like</fullName>
    </submittedName>
</protein>
<dbReference type="EMBL" id="MNPL01014852">
    <property type="protein sequence ID" value="OQR71329.1"/>
    <property type="molecule type" value="Genomic_DNA"/>
</dbReference>
<dbReference type="GO" id="GO:0008504">
    <property type="term" value="F:monoamine transmembrane transporter activity"/>
    <property type="evidence" value="ECO:0007669"/>
    <property type="project" value="TreeGrafter"/>
</dbReference>
<dbReference type="GO" id="GO:0005886">
    <property type="term" value="C:plasma membrane"/>
    <property type="evidence" value="ECO:0007669"/>
    <property type="project" value="TreeGrafter"/>
</dbReference>
<dbReference type="FunCoup" id="A0A1V9XCU5">
    <property type="interactions" value="89"/>
</dbReference>
<comment type="similarity">
    <text evidence="2">Belongs to the SLC29A/ENT transporter (TC 2.A.57) family.</text>
</comment>
<reference evidence="8 9" key="1">
    <citation type="journal article" date="2017" name="Gigascience">
        <title>Draft genome of the honey bee ectoparasitic mite, Tropilaelaps mercedesae, is shaped by the parasitic life history.</title>
        <authorList>
            <person name="Dong X."/>
            <person name="Armstrong S.D."/>
            <person name="Xia D."/>
            <person name="Makepeace B.L."/>
            <person name="Darby A.C."/>
            <person name="Kadowaki T."/>
        </authorList>
    </citation>
    <scope>NUCLEOTIDE SEQUENCE [LARGE SCALE GENOMIC DNA]</scope>
    <source>
        <strain evidence="8">Wuxi-XJTLU</strain>
    </source>
</reference>
<feature type="transmembrane region" description="Helical" evidence="7">
    <location>
        <begin position="75"/>
        <end position="96"/>
    </location>
</feature>
<evidence type="ECO:0000256" key="2">
    <source>
        <dbReference type="ARBA" id="ARBA00007965"/>
    </source>
</evidence>
<dbReference type="PANTHER" id="PTHR10332:SF10">
    <property type="entry name" value="EQUILIBRATIVE NUCLEOSIDE TRANSPORTER 4"/>
    <property type="match status" value="1"/>
</dbReference>
<dbReference type="AlphaFoldDB" id="A0A1V9XCU5"/>
<feature type="transmembrane region" description="Helical" evidence="7">
    <location>
        <begin position="131"/>
        <end position="150"/>
    </location>
</feature>
<name>A0A1V9XCU5_9ACAR</name>
<proteinExistence type="inferred from homology"/>
<dbReference type="PANTHER" id="PTHR10332">
    <property type="entry name" value="EQUILIBRATIVE NUCLEOSIDE TRANSPORTER"/>
    <property type="match status" value="1"/>
</dbReference>
<feature type="transmembrane region" description="Helical" evidence="7">
    <location>
        <begin position="103"/>
        <end position="125"/>
    </location>
</feature>
<evidence type="ECO:0000256" key="3">
    <source>
        <dbReference type="ARBA" id="ARBA00022448"/>
    </source>
</evidence>
<dbReference type="InterPro" id="IPR002259">
    <property type="entry name" value="Eqnu_transpt"/>
</dbReference>
<dbReference type="Proteomes" id="UP000192247">
    <property type="component" value="Unassembled WGS sequence"/>
</dbReference>
<keyword evidence="5 7" id="KW-1133">Transmembrane helix</keyword>
<feature type="transmembrane region" description="Helical" evidence="7">
    <location>
        <begin position="34"/>
        <end position="55"/>
    </location>
</feature>
<evidence type="ECO:0000256" key="7">
    <source>
        <dbReference type="SAM" id="Phobius"/>
    </source>
</evidence>
<evidence type="ECO:0000256" key="6">
    <source>
        <dbReference type="ARBA" id="ARBA00023136"/>
    </source>
</evidence>
<sequence length="678" mass="73320">MDENLSRGYVQLNQSGQRRSADRDHDAPRDNYQLVYLGLLLAGVGFLLPYNSFIIACDYFEAKYPLSTIVFDMSLVYILVAFGAVCVNNALVEALAFSRRIAFGYLVSFSTLLFVLLFEVVWDVFSKDIGYTVNLIAVAVVAFGCTGKILTKLLLQNERLNTALFFLISTGLVLACVLTYSRLQSCAFVAYYVRQCSRHGHERGSFVEQCHGGLSAFIGSEADGDHLEGGVRSELLKQDSEDVNLVDTVDEAIIGSTEGPSRAASSGGVLSFRSPLTSPTGPFEATTVTTTNTELQQRFGITDSLDQLDPQQIEEELANYGLAANQIHWLSNNALSLEEGRHRFKVQDVVVKIRGTASTKRRKYWTAIKRGAVARGTVARSVWPYMLSISLAYCVTLCLFPGIESAIISCRLHSWMPVILMAIFNAADFVGKMLASLAYSLERSALVYFSLARVVLVPLMALCALPGPSASALDDAWAMFLSLALGLSNGVLGSVPMIIAPSKVSLHYKELTGTKHTTPQSIQATRLATKPPSPFKFSGNMMTLSYSVGLTTGSLIAYLIQHWLDSQNRGYRGSCDDLRLNRTSPPDLTSLSTTLTSIVNGIAPTALPQPSSNGTTLPSVVTTTALKFLTSTVLSILSNSSRSAGATVTPMSPTTEPATATPFVPVTVVTDFLNGTIA</sequence>
<evidence type="ECO:0000313" key="9">
    <source>
        <dbReference type="Proteomes" id="UP000192247"/>
    </source>
</evidence>
<keyword evidence="9" id="KW-1185">Reference proteome</keyword>
<feature type="transmembrane region" description="Helical" evidence="7">
    <location>
        <begin position="477"/>
        <end position="499"/>
    </location>
</feature>
<keyword evidence="3" id="KW-0813">Transport</keyword>
<organism evidence="8 9">
    <name type="scientific">Tropilaelaps mercedesae</name>
    <dbReference type="NCBI Taxonomy" id="418985"/>
    <lineage>
        <taxon>Eukaryota</taxon>
        <taxon>Metazoa</taxon>
        <taxon>Ecdysozoa</taxon>
        <taxon>Arthropoda</taxon>
        <taxon>Chelicerata</taxon>
        <taxon>Arachnida</taxon>
        <taxon>Acari</taxon>
        <taxon>Parasitiformes</taxon>
        <taxon>Mesostigmata</taxon>
        <taxon>Gamasina</taxon>
        <taxon>Dermanyssoidea</taxon>
        <taxon>Laelapidae</taxon>
        <taxon>Tropilaelaps</taxon>
    </lineage>
</organism>
<keyword evidence="6 7" id="KW-0472">Membrane</keyword>
<comment type="caution">
    <text evidence="8">The sequence shown here is derived from an EMBL/GenBank/DDBJ whole genome shotgun (WGS) entry which is preliminary data.</text>
</comment>
<feature type="transmembrane region" description="Helical" evidence="7">
    <location>
        <begin position="382"/>
        <end position="403"/>
    </location>
</feature>
<keyword evidence="4 7" id="KW-0812">Transmembrane</keyword>
<accession>A0A1V9XCU5</accession>